<dbReference type="InterPro" id="IPR025337">
    <property type="entry name" value="Questin_oxidase-like"/>
</dbReference>
<name>A0A0F7SLF0_PHARH</name>
<feature type="compositionally biased region" description="Low complexity" evidence="2">
    <location>
        <begin position="460"/>
        <end position="475"/>
    </location>
</feature>
<accession>A0A0F7SLF0</accession>
<feature type="region of interest" description="Disordered" evidence="2">
    <location>
        <begin position="460"/>
        <end position="488"/>
    </location>
</feature>
<evidence type="ECO:0000313" key="3">
    <source>
        <dbReference type="EMBL" id="CED82261.1"/>
    </source>
</evidence>
<dbReference type="PANTHER" id="PTHR35870">
    <property type="entry name" value="PROTEIN, PUTATIVE (AFU_ORTHOLOGUE AFUA_5G03330)-RELATED"/>
    <property type="match status" value="1"/>
</dbReference>
<proteinExistence type="predicted"/>
<dbReference type="AlphaFoldDB" id="A0A0F7SLF0"/>
<dbReference type="GO" id="GO:0016491">
    <property type="term" value="F:oxidoreductase activity"/>
    <property type="evidence" value="ECO:0007669"/>
    <property type="project" value="UniProtKB-KW"/>
</dbReference>
<organism evidence="3">
    <name type="scientific">Phaffia rhodozyma</name>
    <name type="common">Yeast</name>
    <name type="synonym">Xanthophyllomyces dendrorhous</name>
    <dbReference type="NCBI Taxonomy" id="264483"/>
    <lineage>
        <taxon>Eukaryota</taxon>
        <taxon>Fungi</taxon>
        <taxon>Dikarya</taxon>
        <taxon>Basidiomycota</taxon>
        <taxon>Agaricomycotina</taxon>
        <taxon>Tremellomycetes</taxon>
        <taxon>Cystofilobasidiales</taxon>
        <taxon>Mrakiaceae</taxon>
        <taxon>Phaffia</taxon>
    </lineage>
</organism>
<dbReference type="Pfam" id="PF14027">
    <property type="entry name" value="Questin_oxidase"/>
    <property type="match status" value="1"/>
</dbReference>
<evidence type="ECO:0000256" key="2">
    <source>
        <dbReference type="SAM" id="MobiDB-lite"/>
    </source>
</evidence>
<dbReference type="PANTHER" id="PTHR35870:SF1">
    <property type="entry name" value="PROTEIN, PUTATIVE (AFU_ORTHOLOGUE AFUA_5G03330)-RELATED"/>
    <property type="match status" value="1"/>
</dbReference>
<evidence type="ECO:0000256" key="1">
    <source>
        <dbReference type="ARBA" id="ARBA00023002"/>
    </source>
</evidence>
<protein>
    <submittedName>
        <fullName evidence="3">Uncharacterized protein</fullName>
    </submittedName>
</protein>
<keyword evidence="1" id="KW-0560">Oxidoreductase</keyword>
<dbReference type="EMBL" id="LN483124">
    <property type="protein sequence ID" value="CED82261.1"/>
    <property type="molecule type" value="Genomic_DNA"/>
</dbReference>
<sequence>MRPTTIKQVGKMTSQAALPSSTTTLTRSALPVIFPKYAGRTAKSEATMKDLIEKDGQNHHIFTSNNIFHNHLTHHVLSAWSLGASSSLLKHIYDINATELVPLQPLDRQKALISRGIKVRVDVPEITESNWTEYLGIADAYAAYLAFFLAQTKSLGMKDTLSSYVFGHEANFGKEGTDASKRPVMLVRLMAGAVHPFIQTGFGAEFAFIGPLLFAEGLAEAAVHSVKSVQPIFPSDWPEVPLSEHGGDGAAENVSVLEAYKRLVDDENVVQGDYDPDKMISTRMTDVIKNGNAPLIRKLVSQWTASQPDLSSKKKGNASEAWVERKMDEVMVFAAFIACATGKLGEEPKIDFFLMHILTSSLFLPSFIPLLSAPNQIKLLETYLAAAFQLCMSRGLPKIDGRIPWNRTQWPVRPGNKIGRGREGNGWNEILEEALYVPDSHTVKSIRSLFYLSTKLGTSPAGSLPGSSLSSSLKSQRQDGEEETFPGMGSVDGSIFIRMAGLIMDYMKWNGPEAESASWDRSALGWDEAWK</sequence>
<reference evidence="3" key="1">
    <citation type="submission" date="2014-08" db="EMBL/GenBank/DDBJ databases">
        <authorList>
            <person name="Sharma Rahul"/>
            <person name="Thines Marco"/>
        </authorList>
    </citation>
    <scope>NUCLEOTIDE SEQUENCE</scope>
</reference>